<evidence type="ECO:0000256" key="1">
    <source>
        <dbReference type="ARBA" id="ARBA00000971"/>
    </source>
</evidence>
<protein>
    <recommendedName>
        <fullName evidence="2">Peptidyl-prolyl cis-trans isomerase</fullName>
        <shortName evidence="2">PPIase</shortName>
        <ecNumber evidence="2">5.2.1.8</ecNumber>
    </recommendedName>
</protein>
<dbReference type="InterPro" id="IPR029000">
    <property type="entry name" value="Cyclophilin-like_dom_sf"/>
</dbReference>
<reference evidence="4" key="1">
    <citation type="submission" date="2022-06" db="EMBL/GenBank/DDBJ databases">
        <authorList>
            <consortium name="SYNGENTA / RWTH Aachen University"/>
        </authorList>
    </citation>
    <scope>NUCLEOTIDE SEQUENCE</scope>
</reference>
<keyword evidence="5" id="KW-1185">Reference proteome</keyword>
<dbReference type="EC" id="5.2.1.8" evidence="2"/>
<comment type="catalytic activity">
    <reaction evidence="1 2">
        <text>[protein]-peptidylproline (omega=180) = [protein]-peptidylproline (omega=0)</text>
        <dbReference type="Rhea" id="RHEA:16237"/>
        <dbReference type="Rhea" id="RHEA-COMP:10747"/>
        <dbReference type="Rhea" id="RHEA-COMP:10748"/>
        <dbReference type="ChEBI" id="CHEBI:83833"/>
        <dbReference type="ChEBI" id="CHEBI:83834"/>
        <dbReference type="EC" id="5.2.1.8"/>
    </reaction>
</comment>
<keyword evidence="2" id="KW-0413">Isomerase</keyword>
<dbReference type="PANTHER" id="PTHR45625">
    <property type="entry name" value="PEPTIDYL-PROLYL CIS-TRANS ISOMERASE-RELATED"/>
    <property type="match status" value="1"/>
</dbReference>
<comment type="function">
    <text evidence="2">PPIases accelerate the folding of proteins. It catalyzes the cis-trans isomerization of proline imidic peptide bonds in oligopeptides.</text>
</comment>
<proteinExistence type="inferred from homology"/>
<name>A0AAV0ALE6_PHAPC</name>
<dbReference type="GO" id="GO:0061630">
    <property type="term" value="F:ubiquitin protein ligase activity"/>
    <property type="evidence" value="ECO:0007669"/>
    <property type="project" value="TreeGrafter"/>
</dbReference>
<evidence type="ECO:0000256" key="2">
    <source>
        <dbReference type="RuleBase" id="RU363019"/>
    </source>
</evidence>
<dbReference type="GO" id="GO:0003755">
    <property type="term" value="F:peptidyl-prolyl cis-trans isomerase activity"/>
    <property type="evidence" value="ECO:0007669"/>
    <property type="project" value="UniProtKB-UniRule"/>
</dbReference>
<evidence type="ECO:0000313" key="4">
    <source>
        <dbReference type="EMBL" id="CAH7667921.1"/>
    </source>
</evidence>
<dbReference type="PANTHER" id="PTHR45625:SF1">
    <property type="entry name" value="RING-TYPE E3 UBIQUITIN-PROTEIN LIGASE PPIL2"/>
    <property type="match status" value="1"/>
</dbReference>
<gene>
    <name evidence="4" type="ORF">PPACK8108_LOCUS2363</name>
</gene>
<dbReference type="PRINTS" id="PR00153">
    <property type="entry name" value="CSAPPISMRASE"/>
</dbReference>
<evidence type="ECO:0000259" key="3">
    <source>
        <dbReference type="PROSITE" id="PS50072"/>
    </source>
</evidence>
<comment type="caution">
    <text evidence="4">The sequence shown here is derived from an EMBL/GenBank/DDBJ whole genome shotgun (WGS) entry which is preliminary data.</text>
</comment>
<dbReference type="PROSITE" id="PS50072">
    <property type="entry name" value="CSA_PPIASE_2"/>
    <property type="match status" value="1"/>
</dbReference>
<organism evidence="4 5">
    <name type="scientific">Phakopsora pachyrhizi</name>
    <name type="common">Asian soybean rust disease fungus</name>
    <dbReference type="NCBI Taxonomy" id="170000"/>
    <lineage>
        <taxon>Eukaryota</taxon>
        <taxon>Fungi</taxon>
        <taxon>Dikarya</taxon>
        <taxon>Basidiomycota</taxon>
        <taxon>Pucciniomycotina</taxon>
        <taxon>Pucciniomycetes</taxon>
        <taxon>Pucciniales</taxon>
        <taxon>Phakopsoraceae</taxon>
        <taxon>Phakopsora</taxon>
    </lineage>
</organism>
<sequence>NRSQFFITFRETPHLNGKHTVFGRVVGGKKVLGEFELVLIDQATDEPLRKVIIKTILIFKDLFEKYK</sequence>
<dbReference type="InterPro" id="IPR002130">
    <property type="entry name" value="Cyclophilin-type_PPIase_dom"/>
</dbReference>
<accession>A0AAV0ALE6</accession>
<feature type="non-terminal residue" evidence="4">
    <location>
        <position position="1"/>
    </location>
</feature>
<dbReference type="InterPro" id="IPR044666">
    <property type="entry name" value="Cyclophilin_A-like"/>
</dbReference>
<dbReference type="Proteomes" id="UP001153365">
    <property type="component" value="Unassembled WGS sequence"/>
</dbReference>
<dbReference type="GO" id="GO:0071013">
    <property type="term" value="C:catalytic step 2 spliceosome"/>
    <property type="evidence" value="ECO:0007669"/>
    <property type="project" value="TreeGrafter"/>
</dbReference>
<dbReference type="Gene3D" id="2.40.100.10">
    <property type="entry name" value="Cyclophilin-like"/>
    <property type="match status" value="1"/>
</dbReference>
<dbReference type="AlphaFoldDB" id="A0AAV0ALE6"/>
<evidence type="ECO:0000313" key="5">
    <source>
        <dbReference type="Proteomes" id="UP001153365"/>
    </source>
</evidence>
<keyword evidence="2" id="KW-0697">Rotamase</keyword>
<feature type="domain" description="PPIase cyclophilin-type" evidence="3">
    <location>
        <begin position="1"/>
        <end position="58"/>
    </location>
</feature>
<dbReference type="EMBL" id="CALTRL010000399">
    <property type="protein sequence ID" value="CAH7667921.1"/>
    <property type="molecule type" value="Genomic_DNA"/>
</dbReference>
<dbReference type="GO" id="GO:0000209">
    <property type="term" value="P:protein polyubiquitination"/>
    <property type="evidence" value="ECO:0007669"/>
    <property type="project" value="TreeGrafter"/>
</dbReference>
<dbReference type="SUPFAM" id="SSF50891">
    <property type="entry name" value="Cyclophilin-like"/>
    <property type="match status" value="1"/>
</dbReference>
<dbReference type="Pfam" id="PF00160">
    <property type="entry name" value="Pro_isomerase"/>
    <property type="match status" value="1"/>
</dbReference>
<comment type="similarity">
    <text evidence="2">Belongs to the cyclophilin-type PPIase family.</text>
</comment>